<dbReference type="Proteomes" id="UP000278627">
    <property type="component" value="Unassembled WGS sequence"/>
</dbReference>
<dbReference type="InterPro" id="IPR040126">
    <property type="entry name" value="STOX1/2"/>
</dbReference>
<reference evidence="4" key="1">
    <citation type="submission" date="2016-04" db="UniProtKB">
        <authorList>
            <consortium name="WormBaseParasite"/>
        </authorList>
    </citation>
    <scope>IDENTIFICATION</scope>
</reference>
<proteinExistence type="predicted"/>
<dbReference type="AlphaFoldDB" id="A0A158PRA5"/>
<dbReference type="GO" id="GO:0005737">
    <property type="term" value="C:cytoplasm"/>
    <property type="evidence" value="ECO:0007669"/>
    <property type="project" value="TreeGrafter"/>
</dbReference>
<evidence type="ECO:0000313" key="3">
    <source>
        <dbReference type="Proteomes" id="UP000278627"/>
    </source>
</evidence>
<dbReference type="WBParaSite" id="BPAG_0000975901-mRNA-1">
    <property type="protein sequence ID" value="BPAG_0000975901-mRNA-1"/>
    <property type="gene ID" value="BPAG_0000975901"/>
</dbReference>
<keyword evidence="3" id="KW-1185">Reference proteome</keyword>
<evidence type="ECO:0000313" key="2">
    <source>
        <dbReference type="EMBL" id="VDN90907.1"/>
    </source>
</evidence>
<dbReference type="EMBL" id="UZAD01013163">
    <property type="protein sequence ID" value="VDN90907.1"/>
    <property type="molecule type" value="Genomic_DNA"/>
</dbReference>
<dbReference type="GO" id="GO:0005634">
    <property type="term" value="C:nucleus"/>
    <property type="evidence" value="ECO:0007669"/>
    <property type="project" value="TreeGrafter"/>
</dbReference>
<organism evidence="4">
    <name type="scientific">Brugia pahangi</name>
    <name type="common">Filarial nematode worm</name>
    <dbReference type="NCBI Taxonomy" id="6280"/>
    <lineage>
        <taxon>Eukaryota</taxon>
        <taxon>Metazoa</taxon>
        <taxon>Ecdysozoa</taxon>
        <taxon>Nematoda</taxon>
        <taxon>Chromadorea</taxon>
        <taxon>Rhabditida</taxon>
        <taxon>Spirurina</taxon>
        <taxon>Spiruromorpha</taxon>
        <taxon>Filarioidea</taxon>
        <taxon>Onchocercidae</taxon>
        <taxon>Brugia</taxon>
    </lineage>
</organism>
<name>A0A158PRA5_BRUPA</name>
<feature type="domain" description="Winged helix Storkhead-box1" evidence="1">
    <location>
        <begin position="103"/>
        <end position="178"/>
    </location>
</feature>
<dbReference type="PANTHER" id="PTHR22437">
    <property type="entry name" value="WINGED HELIX DOMAIN-CONTAINING PROTEIN"/>
    <property type="match status" value="1"/>
</dbReference>
<gene>
    <name evidence="2" type="ORF">BPAG_LOCUS9721</name>
</gene>
<dbReference type="InterPro" id="IPR019391">
    <property type="entry name" value="Storkhead-box_WHD"/>
</dbReference>
<evidence type="ECO:0000259" key="1">
    <source>
        <dbReference type="Pfam" id="PF10264"/>
    </source>
</evidence>
<evidence type="ECO:0000313" key="4">
    <source>
        <dbReference type="WBParaSite" id="BPAG_0000975901-mRNA-1"/>
    </source>
</evidence>
<dbReference type="PANTHER" id="PTHR22437:SF0">
    <property type="entry name" value="FI21431P1"/>
    <property type="match status" value="1"/>
</dbReference>
<accession>A0A158PRA5</accession>
<dbReference type="GO" id="GO:0000977">
    <property type="term" value="F:RNA polymerase II transcription regulatory region sequence-specific DNA binding"/>
    <property type="evidence" value="ECO:0007669"/>
    <property type="project" value="TreeGrafter"/>
</dbReference>
<dbReference type="STRING" id="6280.A0A158PRA5"/>
<protein>
    <submittedName>
        <fullName evidence="4">Stork_head domain-containing protein</fullName>
    </submittedName>
</protein>
<sequence>MFTPCLGIIFQRVTDKKVTGHKLFQSFVQENKACFWNMNLVEAINSTKYVGYIKPSTLFITSMNERYMQTLRDAWIRRILKPAKGYRIETFGDIFGDVENIGMHKIDQMHLVPLLDIICNVVFKLNQSGRPAVLDDLLDEIRKEYPKIEPPSAKTFRQAIHTLLKQNILEYDLEQLYICFPPTAPYHSTKTFKCTVECQTGQSVMNGYAPSNSLKIKKGILAKLFMKKDTLPKAVQLRQNLRSPSDQRQYLEIPTASTQANNSCETSCAAQKTCLFHENELYRKWIKTKDQYLLNNFSPVSGSEYIPFLTNCKNINNKIRRKKRSRKKNERSRTSTRIQWSSDSAFSLSPVITKISKDFYNSHSGDISPDEPTVMNRNHTYVNVLSSESTQFEDITQAEKILLTTFSIANV</sequence>
<dbReference type="GO" id="GO:0006357">
    <property type="term" value="P:regulation of transcription by RNA polymerase II"/>
    <property type="evidence" value="ECO:0007669"/>
    <property type="project" value="InterPro"/>
</dbReference>
<dbReference type="Pfam" id="PF10264">
    <property type="entry name" value="WHD_Storkhead"/>
    <property type="match status" value="1"/>
</dbReference>
<reference evidence="2 3" key="2">
    <citation type="submission" date="2018-11" db="EMBL/GenBank/DDBJ databases">
        <authorList>
            <consortium name="Pathogen Informatics"/>
        </authorList>
    </citation>
    <scope>NUCLEOTIDE SEQUENCE [LARGE SCALE GENOMIC DNA]</scope>
</reference>